<comment type="caution">
    <text evidence="3">The sequence shown here is derived from an EMBL/GenBank/DDBJ whole genome shotgun (WGS) entry which is preliminary data.</text>
</comment>
<reference evidence="4" key="1">
    <citation type="journal article" date="2019" name="Int. J. Syst. Evol. Microbiol.">
        <title>The Global Catalogue of Microorganisms (GCM) 10K type strain sequencing project: providing services to taxonomists for standard genome sequencing and annotation.</title>
        <authorList>
            <consortium name="The Broad Institute Genomics Platform"/>
            <consortium name="The Broad Institute Genome Sequencing Center for Infectious Disease"/>
            <person name="Wu L."/>
            <person name="Ma J."/>
        </authorList>
    </citation>
    <scope>NUCLEOTIDE SEQUENCE [LARGE SCALE GENOMIC DNA]</scope>
    <source>
        <strain evidence="4">KCTC 42087</strain>
    </source>
</reference>
<name>A0ABW1AC50_9ACTN</name>
<evidence type="ECO:0000256" key="1">
    <source>
        <dbReference type="SAM" id="MobiDB-lite"/>
    </source>
</evidence>
<dbReference type="PROSITE" id="PS51257">
    <property type="entry name" value="PROKAR_LIPOPROTEIN"/>
    <property type="match status" value="1"/>
</dbReference>
<proteinExistence type="predicted"/>
<dbReference type="RefSeq" id="WP_378287265.1">
    <property type="nucleotide sequence ID" value="NZ_JBHSON010000068.1"/>
</dbReference>
<dbReference type="Proteomes" id="UP001596074">
    <property type="component" value="Unassembled WGS sequence"/>
</dbReference>
<dbReference type="EMBL" id="JBHSON010000068">
    <property type="protein sequence ID" value="MFC5751358.1"/>
    <property type="molecule type" value="Genomic_DNA"/>
</dbReference>
<keyword evidence="4" id="KW-1185">Reference proteome</keyword>
<dbReference type="InterPro" id="IPR008972">
    <property type="entry name" value="Cupredoxin"/>
</dbReference>
<accession>A0ABW1AC50</accession>
<organism evidence="3 4">
    <name type="scientific">Actinomadura rugatobispora</name>
    <dbReference type="NCBI Taxonomy" id="1994"/>
    <lineage>
        <taxon>Bacteria</taxon>
        <taxon>Bacillati</taxon>
        <taxon>Actinomycetota</taxon>
        <taxon>Actinomycetes</taxon>
        <taxon>Streptosporangiales</taxon>
        <taxon>Thermomonosporaceae</taxon>
        <taxon>Actinomadura</taxon>
    </lineage>
</organism>
<feature type="compositionally biased region" description="Polar residues" evidence="1">
    <location>
        <begin position="33"/>
        <end position="48"/>
    </location>
</feature>
<protein>
    <recommendedName>
        <fullName evidence="5">EfeO-type cupredoxin-like domain-containing protein</fullName>
    </recommendedName>
</protein>
<evidence type="ECO:0000313" key="3">
    <source>
        <dbReference type="EMBL" id="MFC5751358.1"/>
    </source>
</evidence>
<dbReference type="SUPFAM" id="SSF49503">
    <property type="entry name" value="Cupredoxins"/>
    <property type="match status" value="1"/>
</dbReference>
<sequence>MRAAVRRVLVAAVAAATLPGAAAACGEPAGTGSSPAASPTAGRSTASASPAEVTRIAVTVADGKARTASGRVKVRRGATVEITVTSDAAEEFHVHGYDRTLALRPGRAGTLRLVADTPGVFEAELHHSGARAFELQVG</sequence>
<gene>
    <name evidence="3" type="ORF">ACFPZN_37560</name>
</gene>
<dbReference type="Gene3D" id="2.60.40.420">
    <property type="entry name" value="Cupredoxins - blue copper proteins"/>
    <property type="match status" value="1"/>
</dbReference>
<evidence type="ECO:0000256" key="2">
    <source>
        <dbReference type="SAM" id="SignalP"/>
    </source>
</evidence>
<keyword evidence="2" id="KW-0732">Signal</keyword>
<feature type="chain" id="PRO_5045692727" description="EfeO-type cupredoxin-like domain-containing protein" evidence="2">
    <location>
        <begin position="24"/>
        <end position="138"/>
    </location>
</feature>
<evidence type="ECO:0000313" key="4">
    <source>
        <dbReference type="Proteomes" id="UP001596074"/>
    </source>
</evidence>
<feature type="signal peptide" evidence="2">
    <location>
        <begin position="1"/>
        <end position="23"/>
    </location>
</feature>
<feature type="region of interest" description="Disordered" evidence="1">
    <location>
        <begin position="24"/>
        <end position="50"/>
    </location>
</feature>
<evidence type="ECO:0008006" key="5">
    <source>
        <dbReference type="Google" id="ProtNLM"/>
    </source>
</evidence>